<evidence type="ECO:0000256" key="8">
    <source>
        <dbReference type="ARBA" id="ARBA00022679"/>
    </source>
</evidence>
<evidence type="ECO:0000256" key="1">
    <source>
        <dbReference type="ARBA" id="ARBA00004496"/>
    </source>
</evidence>
<dbReference type="GO" id="GO:0004765">
    <property type="term" value="F:shikimate kinase activity"/>
    <property type="evidence" value="ECO:0007669"/>
    <property type="project" value="UniProtKB-UniRule"/>
</dbReference>
<feature type="binding site" evidence="14">
    <location>
        <begin position="95"/>
        <end position="105"/>
    </location>
    <ligand>
        <name>ATP</name>
        <dbReference type="ChEBI" id="CHEBI:30616"/>
    </ligand>
</feature>
<dbReference type="GO" id="GO:0005524">
    <property type="term" value="F:ATP binding"/>
    <property type="evidence" value="ECO:0007669"/>
    <property type="project" value="UniProtKB-UniRule"/>
</dbReference>
<sequence length="293" mass="30882">MVKCYQYWVINVKTKSNVHGAISIVNALATGKGSALGISLETTAEVLLTSENNVEVVINNDKSEDTNLARECFKLIQDHSSESCGAKITVNSDIPIGRGLKSSSAAASAIVLSCLKAFDLTMNEKEILDLSVQASKNAGVTITGALDDTAACLLGGLVVTDNSSNSLLSRKTVDDDYSILIHVPEHKNYTRDVNLSNSDKFEESIDAIISMALNGNYLNAMSLNGMIFSKILKQSDTASILALKSNALSAGLSGTGPSVAAICNSDTKSSIIDSWKSLDGDIITAKINNDAGL</sequence>
<keyword evidence="12 14" id="KW-0057">Aromatic amino acid biosynthesis</keyword>
<dbReference type="GO" id="GO:0008652">
    <property type="term" value="P:amino acid biosynthetic process"/>
    <property type="evidence" value="ECO:0007669"/>
    <property type="project" value="UniProtKB-KW"/>
</dbReference>
<evidence type="ECO:0000256" key="3">
    <source>
        <dbReference type="ARBA" id="ARBA00010202"/>
    </source>
</evidence>
<dbReference type="InterPro" id="IPR013750">
    <property type="entry name" value="GHMP_kinase_C_dom"/>
</dbReference>
<organism evidence="17">
    <name type="scientific">uncultured marine crenarchaeote KM3-153-F8</name>
    <dbReference type="NCBI Taxonomy" id="526665"/>
    <lineage>
        <taxon>Archaea</taxon>
        <taxon>Nitrososphaerota</taxon>
        <taxon>Nitrososphaeria</taxon>
        <taxon>Nitrosopumilales</taxon>
        <taxon>environmental samples</taxon>
    </lineage>
</organism>
<evidence type="ECO:0000256" key="6">
    <source>
        <dbReference type="ARBA" id="ARBA00022490"/>
    </source>
</evidence>
<dbReference type="InterPro" id="IPR010189">
    <property type="entry name" value="SK_arc"/>
</dbReference>
<dbReference type="PANTHER" id="PTHR20861:SF3">
    <property type="entry name" value="SHIKIMATE KINASE"/>
    <property type="match status" value="1"/>
</dbReference>
<comment type="subcellular location">
    <subcellularLocation>
        <location evidence="1 14">Cytoplasm</location>
    </subcellularLocation>
</comment>
<name>B3V663_9ARCH</name>
<evidence type="ECO:0000256" key="5">
    <source>
        <dbReference type="ARBA" id="ARBA00013853"/>
    </source>
</evidence>
<evidence type="ECO:0000256" key="13">
    <source>
        <dbReference type="ARBA" id="ARBA00048567"/>
    </source>
</evidence>
<evidence type="ECO:0000256" key="4">
    <source>
        <dbReference type="ARBA" id="ARBA00012154"/>
    </source>
</evidence>
<dbReference type="InterPro" id="IPR006204">
    <property type="entry name" value="GHMP_kinase_N_dom"/>
</dbReference>
<reference evidence="17" key="1">
    <citation type="journal article" date="2008" name="ISME J.">
        <title>Hindsight in the relative abundance, metabolic potential and genome dynamics of uncultivated marine archaea from comparative metagenomic analyses of bathypelagic plankton of different oceanic regions.</title>
        <authorList>
            <person name="Martin-Cuadrado A.B."/>
            <person name="Rodriguez-Valera F."/>
            <person name="Moreira D."/>
            <person name="Alba J.C."/>
            <person name="Ivars-Martinez E."/>
            <person name="Henn M.R."/>
            <person name="Talla E."/>
            <person name="Lopez-Garcia P."/>
        </authorList>
    </citation>
    <scope>NUCLEOTIDE SEQUENCE</scope>
</reference>
<dbReference type="NCBIfam" id="TIGR01920">
    <property type="entry name" value="Shik_kin_archae"/>
    <property type="match status" value="1"/>
</dbReference>
<dbReference type="HAMAP" id="MF_00370">
    <property type="entry name" value="Shik_kinase_arch"/>
    <property type="match status" value="1"/>
</dbReference>
<evidence type="ECO:0000256" key="7">
    <source>
        <dbReference type="ARBA" id="ARBA00022605"/>
    </source>
</evidence>
<dbReference type="PANTHER" id="PTHR20861">
    <property type="entry name" value="HOMOSERINE/4-DIPHOSPHOCYTIDYL-2-C-METHYL-D-ERYTHRITOL KINASE"/>
    <property type="match status" value="1"/>
</dbReference>
<dbReference type="GO" id="GO:0009073">
    <property type="term" value="P:aromatic amino acid family biosynthetic process"/>
    <property type="evidence" value="ECO:0007669"/>
    <property type="project" value="UniProtKB-KW"/>
</dbReference>
<dbReference type="AlphaFoldDB" id="B3V663"/>
<dbReference type="EMBL" id="EU686631">
    <property type="protein sequence ID" value="ACF09787.1"/>
    <property type="molecule type" value="Genomic_DNA"/>
</dbReference>
<comment type="similarity">
    <text evidence="3 14">Belongs to the GHMP kinase family. Archaeal shikimate kinase subfamily.</text>
</comment>
<keyword evidence="11 14" id="KW-0067">ATP-binding</keyword>
<dbReference type="GO" id="GO:0009423">
    <property type="term" value="P:chorismate biosynthetic process"/>
    <property type="evidence" value="ECO:0007669"/>
    <property type="project" value="UniProtKB-UniRule"/>
</dbReference>
<dbReference type="PIRSF" id="PIRSF005758">
    <property type="entry name" value="Shikimt_kin_arch"/>
    <property type="match status" value="1"/>
</dbReference>
<dbReference type="InterPro" id="IPR020568">
    <property type="entry name" value="Ribosomal_Su5_D2-typ_SF"/>
</dbReference>
<keyword evidence="7 14" id="KW-0028">Amino-acid biosynthesis</keyword>
<proteinExistence type="inferred from homology"/>
<evidence type="ECO:0000259" key="16">
    <source>
        <dbReference type="Pfam" id="PF08544"/>
    </source>
</evidence>
<reference evidence="17" key="2">
    <citation type="submission" date="2008-08" db="EMBL/GenBank/DDBJ databases">
        <authorList>
            <person name="Martin-Cuadrado A.-B."/>
            <person name="Rodriguez-Valera F."/>
            <person name="Moreira D."/>
            <person name="Alba J.-C."/>
            <person name="Ivars-Martinez E."/>
            <person name="Henn M.R."/>
            <person name="Talla E."/>
            <person name="Lopez-Garcia P."/>
        </authorList>
    </citation>
    <scope>NUCLEOTIDE SEQUENCE</scope>
</reference>
<dbReference type="Gene3D" id="3.30.230.10">
    <property type="match status" value="1"/>
</dbReference>
<dbReference type="GO" id="GO:0005737">
    <property type="term" value="C:cytoplasm"/>
    <property type="evidence" value="ECO:0007669"/>
    <property type="project" value="UniProtKB-SubCell"/>
</dbReference>
<evidence type="ECO:0000313" key="17">
    <source>
        <dbReference type="EMBL" id="ACF09787.1"/>
    </source>
</evidence>
<gene>
    <name evidence="14" type="primary">aroK</name>
</gene>
<feature type="domain" description="GHMP kinase C-terminal" evidence="16">
    <location>
        <begin position="234"/>
        <end position="276"/>
    </location>
</feature>
<dbReference type="Pfam" id="PF08544">
    <property type="entry name" value="GHMP_kinases_C"/>
    <property type="match status" value="1"/>
</dbReference>
<accession>B3V663</accession>
<evidence type="ECO:0000256" key="12">
    <source>
        <dbReference type="ARBA" id="ARBA00023141"/>
    </source>
</evidence>
<dbReference type="SUPFAM" id="SSF54211">
    <property type="entry name" value="Ribosomal protein S5 domain 2-like"/>
    <property type="match status" value="1"/>
</dbReference>
<keyword evidence="6 14" id="KW-0963">Cytoplasm</keyword>
<protein>
    <recommendedName>
        <fullName evidence="5 14">Shikimate kinase</fullName>
        <shortName evidence="14">SK</shortName>
        <ecNumber evidence="4 14">2.7.1.71</ecNumber>
    </recommendedName>
</protein>
<evidence type="ECO:0000256" key="2">
    <source>
        <dbReference type="ARBA" id="ARBA00004842"/>
    </source>
</evidence>
<evidence type="ECO:0000256" key="10">
    <source>
        <dbReference type="ARBA" id="ARBA00022777"/>
    </source>
</evidence>
<dbReference type="EC" id="2.7.1.71" evidence="4 14"/>
<dbReference type="UniPathway" id="UPA00053">
    <property type="reaction ID" value="UER00088"/>
</dbReference>
<evidence type="ECO:0000256" key="14">
    <source>
        <dbReference type="HAMAP-Rule" id="MF_00370"/>
    </source>
</evidence>
<evidence type="ECO:0000256" key="11">
    <source>
        <dbReference type="ARBA" id="ARBA00022840"/>
    </source>
</evidence>
<keyword evidence="8 14" id="KW-0808">Transferase</keyword>
<comment type="pathway">
    <text evidence="2 14">Metabolic intermediate biosynthesis; chorismate biosynthesis; chorismate from D-erythrose 4-phosphate and phosphoenolpyruvate: step 5/7.</text>
</comment>
<comment type="catalytic activity">
    <reaction evidence="13 14">
        <text>shikimate + ATP = 3-phosphoshikimate + ADP + H(+)</text>
        <dbReference type="Rhea" id="RHEA:13121"/>
        <dbReference type="ChEBI" id="CHEBI:15378"/>
        <dbReference type="ChEBI" id="CHEBI:30616"/>
        <dbReference type="ChEBI" id="CHEBI:36208"/>
        <dbReference type="ChEBI" id="CHEBI:145989"/>
        <dbReference type="ChEBI" id="CHEBI:456216"/>
        <dbReference type="EC" id="2.7.1.71"/>
    </reaction>
</comment>
<evidence type="ECO:0000259" key="15">
    <source>
        <dbReference type="Pfam" id="PF00288"/>
    </source>
</evidence>
<dbReference type="Pfam" id="PF00288">
    <property type="entry name" value="GHMP_kinases_N"/>
    <property type="match status" value="1"/>
</dbReference>
<keyword evidence="9 14" id="KW-0547">Nucleotide-binding</keyword>
<dbReference type="SUPFAM" id="SSF55060">
    <property type="entry name" value="GHMP Kinase, C-terminal domain"/>
    <property type="match status" value="1"/>
</dbReference>
<dbReference type="InterPro" id="IPR036554">
    <property type="entry name" value="GHMP_kinase_C_sf"/>
</dbReference>
<keyword evidence="10 14" id="KW-0418">Kinase</keyword>
<dbReference type="PRINTS" id="PR00958">
    <property type="entry name" value="HOMSERKINASE"/>
</dbReference>
<feature type="domain" description="GHMP kinase N-terminal" evidence="15">
    <location>
        <begin position="67"/>
        <end position="156"/>
    </location>
</feature>
<dbReference type="InterPro" id="IPR014721">
    <property type="entry name" value="Ribsml_uS5_D2-typ_fold_subgr"/>
</dbReference>
<evidence type="ECO:0000256" key="9">
    <source>
        <dbReference type="ARBA" id="ARBA00022741"/>
    </source>
</evidence>